<feature type="transmembrane region" description="Helical" evidence="7">
    <location>
        <begin position="144"/>
        <end position="164"/>
    </location>
</feature>
<keyword evidence="3 7" id="KW-0812">Transmembrane</keyword>
<feature type="region of interest" description="Disordered" evidence="6">
    <location>
        <begin position="47"/>
        <end position="69"/>
    </location>
</feature>
<feature type="transmembrane region" description="Helical" evidence="7">
    <location>
        <begin position="292"/>
        <end position="315"/>
    </location>
</feature>
<protein>
    <submittedName>
        <fullName evidence="8">Uncharacterized protein</fullName>
    </submittedName>
</protein>
<dbReference type="PANTHER" id="PTHR19432">
    <property type="entry name" value="SUGAR TRANSPORTER"/>
    <property type="match status" value="1"/>
</dbReference>
<evidence type="ECO:0000313" key="9">
    <source>
        <dbReference type="Proteomes" id="UP001519460"/>
    </source>
</evidence>
<keyword evidence="5 7" id="KW-0472">Membrane</keyword>
<feature type="transmembrane region" description="Helical" evidence="7">
    <location>
        <begin position="327"/>
        <end position="345"/>
    </location>
</feature>
<evidence type="ECO:0000256" key="6">
    <source>
        <dbReference type="SAM" id="MobiDB-lite"/>
    </source>
</evidence>
<organism evidence="8 9">
    <name type="scientific">Batillaria attramentaria</name>
    <dbReference type="NCBI Taxonomy" id="370345"/>
    <lineage>
        <taxon>Eukaryota</taxon>
        <taxon>Metazoa</taxon>
        <taxon>Spiralia</taxon>
        <taxon>Lophotrochozoa</taxon>
        <taxon>Mollusca</taxon>
        <taxon>Gastropoda</taxon>
        <taxon>Caenogastropoda</taxon>
        <taxon>Sorbeoconcha</taxon>
        <taxon>Cerithioidea</taxon>
        <taxon>Batillariidae</taxon>
        <taxon>Batillaria</taxon>
    </lineage>
</organism>
<keyword evidence="4 7" id="KW-1133">Transmembrane helix</keyword>
<dbReference type="GO" id="GO:0016020">
    <property type="term" value="C:membrane"/>
    <property type="evidence" value="ECO:0007669"/>
    <property type="project" value="UniProtKB-SubCell"/>
</dbReference>
<dbReference type="Proteomes" id="UP001519460">
    <property type="component" value="Unassembled WGS sequence"/>
</dbReference>
<comment type="subcellular location">
    <subcellularLocation>
        <location evidence="1">Membrane</location>
        <topology evidence="1">Multi-pass membrane protein</topology>
    </subcellularLocation>
</comment>
<accession>A0ABD0M5R0</accession>
<proteinExistence type="predicted"/>
<sequence length="348" mass="37252">MGLAVQVIVQECIILVLVLVGSAFTVLVGYHQLRRLINKKRNWSVVGKTSENTEPDGKGGPVAAEGEADEDRAPLIRGAEESDQSASHISRASLRNYRTNTPALSSLTASSNDSMDSGNRTSPEVTICISNNQGGNNSKFKRQLIWICLAVYFSAATVCIFSTLTTDYVGKAIYGGNPEAEPGSDSLRNYQTGVRLASVGFVVYYSSYLLASVCHKRAHSVLGYRVVYTVTHVAVSGSMLALALTARMEVFFVVCVLAGFQRASFFVIPFAVTNDIIQSQTWRSGQDGSKRLGTIMSVVCSMGSLSYCTIFASAAPLEHVTGVVSTPLWIGAASGCLSTISFLLVGKI</sequence>
<evidence type="ECO:0000256" key="5">
    <source>
        <dbReference type="ARBA" id="ARBA00023136"/>
    </source>
</evidence>
<evidence type="ECO:0000313" key="8">
    <source>
        <dbReference type="EMBL" id="KAK7506865.1"/>
    </source>
</evidence>
<keyword evidence="2" id="KW-0813">Transport</keyword>
<feature type="transmembrane region" description="Helical" evidence="7">
    <location>
        <begin position="226"/>
        <end position="244"/>
    </location>
</feature>
<feature type="transmembrane region" description="Helical" evidence="7">
    <location>
        <begin position="250"/>
        <end position="272"/>
    </location>
</feature>
<dbReference type="EMBL" id="JACVVK020000005">
    <property type="protein sequence ID" value="KAK7506865.1"/>
    <property type="molecule type" value="Genomic_DNA"/>
</dbReference>
<dbReference type="PANTHER" id="PTHR19432:SF35">
    <property type="entry name" value="SOLUTE CARRIER FAMILY 45 MEMBER 3 ISOFORM X1"/>
    <property type="match status" value="1"/>
</dbReference>
<evidence type="ECO:0000256" key="1">
    <source>
        <dbReference type="ARBA" id="ARBA00004141"/>
    </source>
</evidence>
<dbReference type="AlphaFoldDB" id="A0ABD0M5R0"/>
<dbReference type="InterPro" id="IPR036259">
    <property type="entry name" value="MFS_trans_sf"/>
</dbReference>
<dbReference type="SUPFAM" id="SSF103473">
    <property type="entry name" value="MFS general substrate transporter"/>
    <property type="match status" value="1"/>
</dbReference>
<name>A0ABD0M5R0_9CAEN</name>
<feature type="transmembrane region" description="Helical" evidence="7">
    <location>
        <begin position="194"/>
        <end position="214"/>
    </location>
</feature>
<evidence type="ECO:0000256" key="2">
    <source>
        <dbReference type="ARBA" id="ARBA00022448"/>
    </source>
</evidence>
<feature type="transmembrane region" description="Helical" evidence="7">
    <location>
        <begin position="6"/>
        <end position="30"/>
    </location>
</feature>
<reference evidence="8 9" key="1">
    <citation type="journal article" date="2023" name="Sci. Data">
        <title>Genome assembly of the Korean intertidal mud-creeper Batillaria attramentaria.</title>
        <authorList>
            <person name="Patra A.K."/>
            <person name="Ho P.T."/>
            <person name="Jun S."/>
            <person name="Lee S.J."/>
            <person name="Kim Y."/>
            <person name="Won Y.J."/>
        </authorList>
    </citation>
    <scope>NUCLEOTIDE SEQUENCE [LARGE SCALE GENOMIC DNA]</scope>
    <source>
        <strain evidence="8">Wonlab-2016</strain>
    </source>
</reference>
<evidence type="ECO:0000256" key="4">
    <source>
        <dbReference type="ARBA" id="ARBA00022989"/>
    </source>
</evidence>
<gene>
    <name evidence="8" type="ORF">BaRGS_00001716</name>
</gene>
<comment type="caution">
    <text evidence="8">The sequence shown here is derived from an EMBL/GenBank/DDBJ whole genome shotgun (WGS) entry which is preliminary data.</text>
</comment>
<evidence type="ECO:0000256" key="3">
    <source>
        <dbReference type="ARBA" id="ARBA00022692"/>
    </source>
</evidence>
<evidence type="ECO:0000256" key="7">
    <source>
        <dbReference type="SAM" id="Phobius"/>
    </source>
</evidence>
<keyword evidence="9" id="KW-1185">Reference proteome</keyword>